<protein>
    <submittedName>
        <fullName evidence="1">Uncharacterized protein</fullName>
    </submittedName>
</protein>
<accession>A0A9Q3FMN6</accession>
<keyword evidence="2" id="KW-1185">Reference proteome</keyword>
<reference evidence="1" key="1">
    <citation type="submission" date="2021-03" db="EMBL/GenBank/DDBJ databases">
        <title>Draft genome sequence of rust myrtle Austropuccinia psidii MF-1, a brazilian biotype.</title>
        <authorList>
            <person name="Quecine M.C."/>
            <person name="Pachon D.M.R."/>
            <person name="Bonatelli M.L."/>
            <person name="Correr F.H."/>
            <person name="Franceschini L.M."/>
            <person name="Leite T.F."/>
            <person name="Margarido G.R.A."/>
            <person name="Almeida C.A."/>
            <person name="Ferrarezi J.A."/>
            <person name="Labate C.A."/>
        </authorList>
    </citation>
    <scope>NUCLEOTIDE SEQUENCE</scope>
    <source>
        <strain evidence="1">MF-1</strain>
    </source>
</reference>
<sequence>MPVQAPDASHTESLRLYKFPTIQMMACAGAALQQLQHFLMRVQAPNASHANPYACAGSQQFKQLLTPGQAFGKLTSKSLPFYRFPKLHTHILTLVQVTTNSDHSLHLGSHPTVLTIPYTTKINSV</sequence>
<comment type="caution">
    <text evidence="1">The sequence shown here is derived from an EMBL/GenBank/DDBJ whole genome shotgun (WGS) entry which is preliminary data.</text>
</comment>
<name>A0A9Q3FMN6_9BASI</name>
<evidence type="ECO:0000313" key="1">
    <source>
        <dbReference type="EMBL" id="MBW0541267.1"/>
    </source>
</evidence>
<gene>
    <name evidence="1" type="ORF">O181_080982</name>
</gene>
<evidence type="ECO:0000313" key="2">
    <source>
        <dbReference type="Proteomes" id="UP000765509"/>
    </source>
</evidence>
<dbReference type="Proteomes" id="UP000765509">
    <property type="component" value="Unassembled WGS sequence"/>
</dbReference>
<proteinExistence type="predicted"/>
<dbReference type="EMBL" id="AVOT02045936">
    <property type="protein sequence ID" value="MBW0541267.1"/>
    <property type="molecule type" value="Genomic_DNA"/>
</dbReference>
<organism evidence="1 2">
    <name type="scientific">Austropuccinia psidii MF-1</name>
    <dbReference type="NCBI Taxonomy" id="1389203"/>
    <lineage>
        <taxon>Eukaryota</taxon>
        <taxon>Fungi</taxon>
        <taxon>Dikarya</taxon>
        <taxon>Basidiomycota</taxon>
        <taxon>Pucciniomycotina</taxon>
        <taxon>Pucciniomycetes</taxon>
        <taxon>Pucciniales</taxon>
        <taxon>Sphaerophragmiaceae</taxon>
        <taxon>Austropuccinia</taxon>
    </lineage>
</organism>
<dbReference type="AlphaFoldDB" id="A0A9Q3FMN6"/>